<feature type="compositionally biased region" description="Basic and acidic residues" evidence="1">
    <location>
        <begin position="63"/>
        <end position="82"/>
    </location>
</feature>
<evidence type="ECO:0000256" key="1">
    <source>
        <dbReference type="SAM" id="MobiDB-lite"/>
    </source>
</evidence>
<sequence>MKRAGLWHLFRVFTVFELARLSLIAVGIIIEQPNNSHYRHPRKEDQLPGAKPKINPTRHLRSAKSDIRRMDTHTPLMGDRRTMGSMRGQSHAEGAGTREAFRQTCVTSGRPGDLPLLYFEGLKKQSGESTTSFQK</sequence>
<protein>
    <submittedName>
        <fullName evidence="2">Uncharacterized protein</fullName>
    </submittedName>
</protein>
<comment type="caution">
    <text evidence="2">The sequence shown here is derived from an EMBL/GenBank/DDBJ whole genome shotgun (WGS) entry which is preliminary data.</text>
</comment>
<gene>
    <name evidence="2" type="ORF">JTE90_019263</name>
</gene>
<evidence type="ECO:0000313" key="2">
    <source>
        <dbReference type="EMBL" id="KAG8187053.1"/>
    </source>
</evidence>
<feature type="region of interest" description="Disordered" evidence="1">
    <location>
        <begin position="35"/>
        <end position="98"/>
    </location>
</feature>
<name>A0AAV6UT90_9ARAC</name>
<dbReference type="Proteomes" id="UP000827092">
    <property type="component" value="Unassembled WGS sequence"/>
</dbReference>
<evidence type="ECO:0000313" key="3">
    <source>
        <dbReference type="Proteomes" id="UP000827092"/>
    </source>
</evidence>
<reference evidence="2 3" key="1">
    <citation type="journal article" date="2022" name="Nat. Ecol. Evol.">
        <title>A masculinizing supergene underlies an exaggerated male reproductive morph in a spider.</title>
        <authorList>
            <person name="Hendrickx F."/>
            <person name="De Corte Z."/>
            <person name="Sonet G."/>
            <person name="Van Belleghem S.M."/>
            <person name="Kostlbacher S."/>
            <person name="Vangestel C."/>
        </authorList>
    </citation>
    <scope>NUCLEOTIDE SEQUENCE [LARGE SCALE GENOMIC DNA]</scope>
    <source>
        <strain evidence="2">W744_W776</strain>
    </source>
</reference>
<proteinExistence type="predicted"/>
<dbReference type="AlphaFoldDB" id="A0AAV6UT90"/>
<keyword evidence="3" id="KW-1185">Reference proteome</keyword>
<accession>A0AAV6UT90</accession>
<organism evidence="2 3">
    <name type="scientific">Oedothorax gibbosus</name>
    <dbReference type="NCBI Taxonomy" id="931172"/>
    <lineage>
        <taxon>Eukaryota</taxon>
        <taxon>Metazoa</taxon>
        <taxon>Ecdysozoa</taxon>
        <taxon>Arthropoda</taxon>
        <taxon>Chelicerata</taxon>
        <taxon>Arachnida</taxon>
        <taxon>Araneae</taxon>
        <taxon>Araneomorphae</taxon>
        <taxon>Entelegynae</taxon>
        <taxon>Araneoidea</taxon>
        <taxon>Linyphiidae</taxon>
        <taxon>Erigoninae</taxon>
        <taxon>Oedothorax</taxon>
    </lineage>
</organism>
<dbReference type="EMBL" id="JAFNEN010000281">
    <property type="protein sequence ID" value="KAG8187053.1"/>
    <property type="molecule type" value="Genomic_DNA"/>
</dbReference>